<evidence type="ECO:0000256" key="2">
    <source>
        <dbReference type="ARBA" id="ARBA00001946"/>
    </source>
</evidence>
<dbReference type="PANTHER" id="PTHR15822:SF4">
    <property type="entry name" value="TYROSYL-DNA PHOSPHODIESTERASE 2"/>
    <property type="match status" value="1"/>
</dbReference>
<accession>A0A8G2BV03</accession>
<dbReference type="InterPro" id="IPR005135">
    <property type="entry name" value="Endo/exonuclease/phosphatase"/>
</dbReference>
<dbReference type="EMBL" id="FNVS01000004">
    <property type="protein sequence ID" value="SEF65575.1"/>
    <property type="molecule type" value="Genomic_DNA"/>
</dbReference>
<dbReference type="CDD" id="cd09084">
    <property type="entry name" value="EEP-2"/>
    <property type="match status" value="1"/>
</dbReference>
<evidence type="ECO:0000256" key="3">
    <source>
        <dbReference type="ARBA" id="ARBA00022722"/>
    </source>
</evidence>
<feature type="transmembrane region" description="Helical" evidence="9">
    <location>
        <begin position="69"/>
        <end position="88"/>
    </location>
</feature>
<dbReference type="PANTHER" id="PTHR15822">
    <property type="entry name" value="TRAF AND TNF RECEPTOR-ASSOCIATED PROTEIN"/>
    <property type="match status" value="1"/>
</dbReference>
<gene>
    <name evidence="11" type="ORF">SAMN05444001_10462</name>
</gene>
<keyword evidence="11" id="KW-0255">Endonuclease</keyword>
<organism evidence="11 12">
    <name type="scientific">Parabacteroides chinchillae</name>
    <dbReference type="NCBI Taxonomy" id="871327"/>
    <lineage>
        <taxon>Bacteria</taxon>
        <taxon>Pseudomonadati</taxon>
        <taxon>Bacteroidota</taxon>
        <taxon>Bacteroidia</taxon>
        <taxon>Bacteroidales</taxon>
        <taxon>Tannerellaceae</taxon>
        <taxon>Parabacteroides</taxon>
    </lineage>
</organism>
<proteinExistence type="predicted"/>
<evidence type="ECO:0000256" key="5">
    <source>
        <dbReference type="ARBA" id="ARBA00022763"/>
    </source>
</evidence>
<dbReference type="Gene3D" id="3.60.10.10">
    <property type="entry name" value="Endonuclease/exonuclease/phosphatase"/>
    <property type="match status" value="1"/>
</dbReference>
<dbReference type="Pfam" id="PF03372">
    <property type="entry name" value="Exo_endo_phos"/>
    <property type="match status" value="1"/>
</dbReference>
<keyword evidence="8" id="KW-0234">DNA repair</keyword>
<reference evidence="11 12" key="1">
    <citation type="submission" date="2016-10" db="EMBL/GenBank/DDBJ databases">
        <authorList>
            <person name="Varghese N."/>
            <person name="Submissions S."/>
        </authorList>
    </citation>
    <scope>NUCLEOTIDE SEQUENCE [LARGE SCALE GENOMIC DNA]</scope>
    <source>
        <strain evidence="11 12">DSM 29073</strain>
    </source>
</reference>
<comment type="cofactor">
    <cofactor evidence="2">
        <name>Mg(2+)</name>
        <dbReference type="ChEBI" id="CHEBI:18420"/>
    </cofactor>
</comment>
<keyword evidence="4" id="KW-0479">Metal-binding</keyword>
<protein>
    <submittedName>
        <fullName evidence="11">Metal-dependent hydrolase, endonuclease/exonuclease/phosphatase family</fullName>
    </submittedName>
</protein>
<feature type="transmembrane region" description="Helical" evidence="9">
    <location>
        <begin position="40"/>
        <end position="63"/>
    </location>
</feature>
<keyword evidence="7" id="KW-0460">Magnesium</keyword>
<keyword evidence="3" id="KW-0540">Nuclease</keyword>
<evidence type="ECO:0000256" key="7">
    <source>
        <dbReference type="ARBA" id="ARBA00022842"/>
    </source>
</evidence>
<dbReference type="Proteomes" id="UP000236725">
    <property type="component" value="Unassembled WGS sequence"/>
</dbReference>
<dbReference type="InterPro" id="IPR036691">
    <property type="entry name" value="Endo/exonu/phosph_ase_sf"/>
</dbReference>
<name>A0A8G2BV03_9BACT</name>
<dbReference type="GO" id="GO:0004519">
    <property type="term" value="F:endonuclease activity"/>
    <property type="evidence" value="ECO:0007669"/>
    <property type="project" value="UniProtKB-KW"/>
</dbReference>
<comment type="cofactor">
    <cofactor evidence="1">
        <name>Mn(2+)</name>
        <dbReference type="ChEBI" id="CHEBI:29035"/>
    </cofactor>
</comment>
<evidence type="ECO:0000313" key="11">
    <source>
        <dbReference type="EMBL" id="SEF65575.1"/>
    </source>
</evidence>
<evidence type="ECO:0000256" key="6">
    <source>
        <dbReference type="ARBA" id="ARBA00022801"/>
    </source>
</evidence>
<dbReference type="AlphaFoldDB" id="A0A8G2BV03"/>
<keyword evidence="9" id="KW-0472">Membrane</keyword>
<evidence type="ECO:0000256" key="1">
    <source>
        <dbReference type="ARBA" id="ARBA00001936"/>
    </source>
</evidence>
<keyword evidence="9" id="KW-1133">Transmembrane helix</keyword>
<keyword evidence="6 11" id="KW-0378">Hydrolase</keyword>
<sequence>MKTLRLFLQFLFVIANIIVVVLFILAAYSDRFSPEKSLLFSYLGLAFPVLCALNICFILYWLFLWEWKFLLIGVVSFLICWTPVKNYFPFHSPVKPVPQENVLKVLTYNVMGFGYKNHTKYSPNQIIEYIANSDADIVCLQEYAEHKSEKYLTRNKIFSALKMYPYRSVFTLSSNKLMTFGIAVFSKYPISESRRIKYDSNFNGSSVHQVKVKDKNITLINNHLESFKLTSEDRSRYSAFIKNIGSDTFDELRGAIQQKLGPAFIIRAKQAKTVASEVEKAKNGYIVVCGDFNDTPISYAHRTVQGPLVDAFSESGRGIGVSYNQNFFWFRIDNILHSSNMKAMNCTVDKVKYSDHYPMWCYLQLDK</sequence>
<keyword evidence="12" id="KW-1185">Reference proteome</keyword>
<feature type="domain" description="Endonuclease/exonuclease/phosphatase" evidence="10">
    <location>
        <begin position="106"/>
        <end position="356"/>
    </location>
</feature>
<comment type="caution">
    <text evidence="11">The sequence shown here is derived from an EMBL/GenBank/DDBJ whole genome shotgun (WGS) entry which is preliminary data.</text>
</comment>
<feature type="transmembrane region" description="Helical" evidence="9">
    <location>
        <begin position="6"/>
        <end position="28"/>
    </location>
</feature>
<evidence type="ECO:0000256" key="4">
    <source>
        <dbReference type="ARBA" id="ARBA00022723"/>
    </source>
</evidence>
<keyword evidence="9" id="KW-0812">Transmembrane</keyword>
<dbReference type="InterPro" id="IPR051547">
    <property type="entry name" value="TDP2-like"/>
</dbReference>
<evidence type="ECO:0000256" key="8">
    <source>
        <dbReference type="ARBA" id="ARBA00023204"/>
    </source>
</evidence>
<dbReference type="GO" id="GO:0006281">
    <property type="term" value="P:DNA repair"/>
    <property type="evidence" value="ECO:0007669"/>
    <property type="project" value="UniProtKB-KW"/>
</dbReference>
<dbReference type="SUPFAM" id="SSF56219">
    <property type="entry name" value="DNase I-like"/>
    <property type="match status" value="1"/>
</dbReference>
<keyword evidence="5" id="KW-0227">DNA damage</keyword>
<keyword evidence="11" id="KW-0269">Exonuclease</keyword>
<dbReference type="GO" id="GO:0004527">
    <property type="term" value="F:exonuclease activity"/>
    <property type="evidence" value="ECO:0007669"/>
    <property type="project" value="UniProtKB-KW"/>
</dbReference>
<evidence type="ECO:0000259" key="10">
    <source>
        <dbReference type="Pfam" id="PF03372"/>
    </source>
</evidence>
<dbReference type="GO" id="GO:0046872">
    <property type="term" value="F:metal ion binding"/>
    <property type="evidence" value="ECO:0007669"/>
    <property type="project" value="UniProtKB-KW"/>
</dbReference>
<dbReference type="RefSeq" id="WP_103982782.1">
    <property type="nucleotide sequence ID" value="NZ_FNVS01000004.1"/>
</dbReference>
<evidence type="ECO:0000256" key="9">
    <source>
        <dbReference type="SAM" id="Phobius"/>
    </source>
</evidence>
<evidence type="ECO:0000313" key="12">
    <source>
        <dbReference type="Proteomes" id="UP000236725"/>
    </source>
</evidence>